<dbReference type="EMBL" id="CP089984">
    <property type="protein sequence ID" value="WXB15578.1"/>
    <property type="molecule type" value="Genomic_DNA"/>
</dbReference>
<sequence>MTALVLGVVLPLSTACSSSSDPSPAREDPGRDKPPPGGQKDPVPSPEPNKDPSCDPASKITCNVHASPEGQDENPGTSARPVRTLKKALTIAKSGQTVSLAAGRYSEASGESWPQKVPDGVILEGSGDAVLSSGSLEKAGLLYAGAGQIRNLAFESFRYAVVAKGKLVIKNAKVTGGGGFVFGADSQGELEDITMEELSFAGVTGIEQARIRMNKGSFRGKTSPSLDAEGCKNVIGVLLGGRSNATLDNVSFTNLGNGSFAAFDDSTASIGRGTFTRPALGDACTASSQIVSSDRASVNVEDTTVSDEAGAGLFVARASSKLTFRRSSVKNSTFGAMSYGRLEVEKGTFESIGKVGIYLASDSEATIAETTISAKRFGIQADSDTKLVVRKSHMTSEDEDAVLLRDVAADLGRPDDPGGNRLLGKETGLYVLDPAGRRTLVQAAGNIWRASIQGADADGRYPTQLVDGAQRGENFVLSGGASIQF</sequence>
<dbReference type="Proteomes" id="UP001370348">
    <property type="component" value="Chromosome"/>
</dbReference>
<feature type="domain" description="DUF1565" evidence="2">
    <location>
        <begin position="69"/>
        <end position="126"/>
    </location>
</feature>
<evidence type="ECO:0000259" key="2">
    <source>
        <dbReference type="Pfam" id="PF07602"/>
    </source>
</evidence>
<dbReference type="Gene3D" id="2.160.20.10">
    <property type="entry name" value="Single-stranded right-handed beta-helix, Pectin lyase-like"/>
    <property type="match status" value="1"/>
</dbReference>
<dbReference type="InterPro" id="IPR012334">
    <property type="entry name" value="Pectin_lyas_fold"/>
</dbReference>
<dbReference type="RefSeq" id="WP_394825210.1">
    <property type="nucleotide sequence ID" value="NZ_CP089984.1"/>
</dbReference>
<organism evidence="3 4">
    <name type="scientific">Pendulispora albinea</name>
    <dbReference type="NCBI Taxonomy" id="2741071"/>
    <lineage>
        <taxon>Bacteria</taxon>
        <taxon>Pseudomonadati</taxon>
        <taxon>Myxococcota</taxon>
        <taxon>Myxococcia</taxon>
        <taxon>Myxococcales</taxon>
        <taxon>Sorangiineae</taxon>
        <taxon>Pendulisporaceae</taxon>
        <taxon>Pendulispora</taxon>
    </lineage>
</organism>
<feature type="region of interest" description="Disordered" evidence="1">
    <location>
        <begin position="12"/>
        <end position="82"/>
    </location>
</feature>
<evidence type="ECO:0000256" key="1">
    <source>
        <dbReference type="SAM" id="MobiDB-lite"/>
    </source>
</evidence>
<protein>
    <submittedName>
        <fullName evidence="3">DUF1565 domain-containing protein</fullName>
    </submittedName>
</protein>
<dbReference type="Pfam" id="PF07602">
    <property type="entry name" value="DUF1565"/>
    <property type="match status" value="1"/>
</dbReference>
<evidence type="ECO:0000313" key="4">
    <source>
        <dbReference type="Proteomes" id="UP001370348"/>
    </source>
</evidence>
<proteinExistence type="predicted"/>
<evidence type="ECO:0000313" key="3">
    <source>
        <dbReference type="EMBL" id="WXB15578.1"/>
    </source>
</evidence>
<reference evidence="3 4" key="1">
    <citation type="submission" date="2021-12" db="EMBL/GenBank/DDBJ databases">
        <title>Discovery of the Pendulisporaceae a myxobacterial family with distinct sporulation behavior and unique specialized metabolism.</title>
        <authorList>
            <person name="Garcia R."/>
            <person name="Popoff A."/>
            <person name="Bader C.D."/>
            <person name="Loehr J."/>
            <person name="Walesch S."/>
            <person name="Walt C."/>
            <person name="Boldt J."/>
            <person name="Bunk B."/>
            <person name="Haeckl F.J.F.P.J."/>
            <person name="Gunesch A.P."/>
            <person name="Birkelbach J."/>
            <person name="Nuebel U."/>
            <person name="Pietschmann T."/>
            <person name="Bach T."/>
            <person name="Mueller R."/>
        </authorList>
    </citation>
    <scope>NUCLEOTIDE SEQUENCE [LARGE SCALE GENOMIC DNA]</scope>
    <source>
        <strain evidence="3 4">MSr11954</strain>
    </source>
</reference>
<feature type="compositionally biased region" description="Low complexity" evidence="1">
    <location>
        <begin position="12"/>
        <end position="23"/>
    </location>
</feature>
<dbReference type="SUPFAM" id="SSF51126">
    <property type="entry name" value="Pectin lyase-like"/>
    <property type="match status" value="1"/>
</dbReference>
<dbReference type="InterPro" id="IPR011459">
    <property type="entry name" value="DUF1565"/>
</dbReference>
<gene>
    <name evidence="3" type="ORF">LZC94_48145</name>
</gene>
<keyword evidence="4" id="KW-1185">Reference proteome</keyword>
<name>A0ABZ2LXB4_9BACT</name>
<feature type="compositionally biased region" description="Basic and acidic residues" evidence="1">
    <location>
        <begin position="24"/>
        <end position="34"/>
    </location>
</feature>
<dbReference type="InterPro" id="IPR011050">
    <property type="entry name" value="Pectin_lyase_fold/virulence"/>
</dbReference>
<accession>A0ABZ2LXB4</accession>